<evidence type="ECO:0000313" key="3">
    <source>
        <dbReference type="EMBL" id="TYL39796.1"/>
    </source>
</evidence>
<feature type="domain" description="HVO-A0261-like N-terminal" evidence="2">
    <location>
        <begin position="10"/>
        <end position="90"/>
    </location>
</feature>
<dbReference type="InterPro" id="IPR057527">
    <property type="entry name" value="HVO_A0261-like_N"/>
</dbReference>
<dbReference type="InterPro" id="IPR036388">
    <property type="entry name" value="WH-like_DNA-bd_sf"/>
</dbReference>
<dbReference type="OrthoDB" id="330490at2157"/>
<evidence type="ECO:0000259" key="1">
    <source>
        <dbReference type="Pfam" id="PF08350"/>
    </source>
</evidence>
<dbReference type="Gene3D" id="1.10.10.10">
    <property type="entry name" value="Winged helix-like DNA-binding domain superfamily/Winged helix DNA-binding domain"/>
    <property type="match status" value="1"/>
</dbReference>
<accession>A0A8J8Q5P7</accession>
<dbReference type="InterPro" id="IPR013561">
    <property type="entry name" value="FilR1_middle_dom"/>
</dbReference>
<dbReference type="Pfam" id="PF08350">
    <property type="entry name" value="FilR1_middle"/>
    <property type="match status" value="1"/>
</dbReference>
<name>A0A8J8Q5P7_9EURY</name>
<comment type="caution">
    <text evidence="3">The sequence shown here is derived from an EMBL/GenBank/DDBJ whole genome shotgun (WGS) entry which is preliminary data.</text>
</comment>
<dbReference type="InterPro" id="IPR011991">
    <property type="entry name" value="ArsR-like_HTH"/>
</dbReference>
<proteinExistence type="predicted"/>
<evidence type="ECO:0000259" key="2">
    <source>
        <dbReference type="Pfam" id="PF25213"/>
    </source>
</evidence>
<dbReference type="SUPFAM" id="SSF46785">
    <property type="entry name" value="Winged helix' DNA-binding domain"/>
    <property type="match status" value="1"/>
</dbReference>
<gene>
    <name evidence="3" type="ORF">CV102_05800</name>
</gene>
<dbReference type="AlphaFoldDB" id="A0A8J8Q5P7"/>
<protein>
    <submittedName>
        <fullName evidence="3">Uncharacterized protein</fullName>
    </submittedName>
</protein>
<dbReference type="Proteomes" id="UP000766904">
    <property type="component" value="Unassembled WGS sequence"/>
</dbReference>
<evidence type="ECO:0000313" key="4">
    <source>
        <dbReference type="Proteomes" id="UP000766904"/>
    </source>
</evidence>
<dbReference type="RefSeq" id="WP_148856928.1">
    <property type="nucleotide sequence ID" value="NZ_PHNJ01000002.1"/>
</dbReference>
<dbReference type="Pfam" id="PF25213">
    <property type="entry name" value="HVO_A0261_N"/>
    <property type="match status" value="1"/>
</dbReference>
<dbReference type="InterPro" id="IPR036390">
    <property type="entry name" value="WH_DNA-bd_sf"/>
</dbReference>
<reference evidence="3" key="1">
    <citation type="submission" date="2017-11" db="EMBL/GenBank/DDBJ databases">
        <authorList>
            <person name="Kajale S.C."/>
            <person name="Sharma A."/>
        </authorList>
    </citation>
    <scope>NUCLEOTIDE SEQUENCE</scope>
    <source>
        <strain evidence="3">LS1_42</strain>
    </source>
</reference>
<feature type="domain" description="Methanogenesis regulatory protein FilR1 middle" evidence="1">
    <location>
        <begin position="126"/>
        <end position="254"/>
    </location>
</feature>
<sequence>MTAVPESERGIRYLSGSPTRVAVLEQVCDGPTSPAALVDATNVSRTTVHRTLTDLVERNWVERTDGGYAATAVGALALEAYRNAQTQFRTLERVEPFLARIDTGVDDLEIEWFRTAELSTVSESNPHQPLEWYADRLEAADPERLRGVAPVISRQFIAVHAPVLEQGTPAELVIDEPTYRTIAEQYPDTLRSSVSLPNYELYVARESPSVGITLIDSAVFLGVYNDGGQLVATIESTDERLRAWAADRYREYRDEAQQPTLDAVPQPD</sequence>
<dbReference type="EMBL" id="PHNJ01000002">
    <property type="protein sequence ID" value="TYL39796.1"/>
    <property type="molecule type" value="Genomic_DNA"/>
</dbReference>
<dbReference type="CDD" id="cd00090">
    <property type="entry name" value="HTH_ARSR"/>
    <property type="match status" value="1"/>
</dbReference>
<organism evidence="3 4">
    <name type="scientific">Natronococcus pandeyae</name>
    <dbReference type="NCBI Taxonomy" id="2055836"/>
    <lineage>
        <taxon>Archaea</taxon>
        <taxon>Methanobacteriati</taxon>
        <taxon>Methanobacteriota</taxon>
        <taxon>Stenosarchaea group</taxon>
        <taxon>Halobacteria</taxon>
        <taxon>Halobacteriales</taxon>
        <taxon>Natrialbaceae</taxon>
        <taxon>Natronococcus</taxon>
    </lineage>
</organism>
<keyword evidence="4" id="KW-1185">Reference proteome</keyword>